<reference evidence="1 2" key="2">
    <citation type="journal article" date="2013" name="Plant Cell Physiol.">
        <title>Rice Annotation Project Database (RAP-DB): an integrative and interactive database for rice genomics.</title>
        <authorList>
            <person name="Sakai H."/>
            <person name="Lee S.S."/>
            <person name="Tanaka T."/>
            <person name="Numa H."/>
            <person name="Kim J."/>
            <person name="Kawahara Y."/>
            <person name="Wakimoto H."/>
            <person name="Yang C.C."/>
            <person name="Iwamoto M."/>
            <person name="Abe T."/>
            <person name="Yamada Y."/>
            <person name="Muto A."/>
            <person name="Inokuchi H."/>
            <person name="Ikemura T."/>
            <person name="Matsumoto T."/>
            <person name="Sasaki T."/>
            <person name="Itoh T."/>
        </authorList>
    </citation>
    <scope>NUCLEOTIDE SEQUENCE [LARGE SCALE GENOMIC DNA]</scope>
    <source>
        <strain evidence="2">cv. Nipponbare</strain>
    </source>
</reference>
<dbReference type="Gramene" id="Os08t0547550-00">
    <property type="protein sequence ID" value="Os08t0547550-00"/>
    <property type="gene ID" value="Os08g0547550"/>
</dbReference>
<accession>A0A0P0XIM3</accession>
<dbReference type="InParanoid" id="A0A0P0XIM3"/>
<protein>
    <submittedName>
        <fullName evidence="1">Os08g0547550 protein</fullName>
    </submittedName>
</protein>
<dbReference type="EMBL" id="AP014964">
    <property type="protein sequence ID" value="BAT06557.1"/>
    <property type="molecule type" value="Genomic_DNA"/>
</dbReference>
<proteinExistence type="predicted"/>
<gene>
    <name evidence="1" type="ordered locus">Os08g0547550</name>
    <name evidence="1" type="ORF">OSNPB_080547550</name>
</gene>
<dbReference type="Proteomes" id="UP000059680">
    <property type="component" value="Chromosome 8"/>
</dbReference>
<evidence type="ECO:0000313" key="1">
    <source>
        <dbReference type="EMBL" id="BAT06557.1"/>
    </source>
</evidence>
<dbReference type="AlphaFoldDB" id="A0A0P0XIM3"/>
<evidence type="ECO:0000313" key="2">
    <source>
        <dbReference type="Proteomes" id="UP000059680"/>
    </source>
</evidence>
<sequence length="138" mass="15312">MSKEMLESHVYSLTSLSVVPLDSHVSTISSCCSSSTGHILVGSSILFVMLSRTPEVSETENASSDAFRAKDSEDRLCSSYQRKASSLSFAQSNSSNIKYERNKYPSLRNAAVTMVITIAFKQAVKLRLHSISFFHQFF</sequence>
<reference evidence="1 2" key="3">
    <citation type="journal article" date="2013" name="Rice">
        <title>Improvement of the Oryza sativa Nipponbare reference genome using next generation sequence and optical map data.</title>
        <authorList>
            <person name="Kawahara Y."/>
            <person name="de la Bastide M."/>
            <person name="Hamilton J.P."/>
            <person name="Kanamori H."/>
            <person name="McCombie W.R."/>
            <person name="Ouyang S."/>
            <person name="Schwartz D.C."/>
            <person name="Tanaka T."/>
            <person name="Wu J."/>
            <person name="Zhou S."/>
            <person name="Childs K.L."/>
            <person name="Davidson R.M."/>
            <person name="Lin H."/>
            <person name="Quesada-Ocampo L."/>
            <person name="Vaillancourt B."/>
            <person name="Sakai H."/>
            <person name="Lee S.S."/>
            <person name="Kim J."/>
            <person name="Numa H."/>
            <person name="Itoh T."/>
            <person name="Buell C.R."/>
            <person name="Matsumoto T."/>
        </authorList>
    </citation>
    <scope>NUCLEOTIDE SEQUENCE [LARGE SCALE GENOMIC DNA]</scope>
    <source>
        <strain evidence="2">cv. Nipponbare</strain>
    </source>
</reference>
<keyword evidence="2" id="KW-1185">Reference proteome</keyword>
<reference evidence="2" key="1">
    <citation type="journal article" date="2005" name="Nature">
        <title>The map-based sequence of the rice genome.</title>
        <authorList>
            <consortium name="International rice genome sequencing project (IRGSP)"/>
            <person name="Matsumoto T."/>
            <person name="Wu J."/>
            <person name="Kanamori H."/>
            <person name="Katayose Y."/>
            <person name="Fujisawa M."/>
            <person name="Namiki N."/>
            <person name="Mizuno H."/>
            <person name="Yamamoto K."/>
            <person name="Antonio B.A."/>
            <person name="Baba T."/>
            <person name="Sakata K."/>
            <person name="Nagamura Y."/>
            <person name="Aoki H."/>
            <person name="Arikawa K."/>
            <person name="Arita K."/>
            <person name="Bito T."/>
            <person name="Chiden Y."/>
            <person name="Fujitsuka N."/>
            <person name="Fukunaka R."/>
            <person name="Hamada M."/>
            <person name="Harada C."/>
            <person name="Hayashi A."/>
            <person name="Hijishita S."/>
            <person name="Honda M."/>
            <person name="Hosokawa S."/>
            <person name="Ichikawa Y."/>
            <person name="Idonuma A."/>
            <person name="Iijima M."/>
            <person name="Ikeda M."/>
            <person name="Ikeno M."/>
            <person name="Ito K."/>
            <person name="Ito S."/>
            <person name="Ito T."/>
            <person name="Ito Y."/>
            <person name="Ito Y."/>
            <person name="Iwabuchi A."/>
            <person name="Kamiya K."/>
            <person name="Karasawa W."/>
            <person name="Kurita K."/>
            <person name="Katagiri S."/>
            <person name="Kikuta A."/>
            <person name="Kobayashi H."/>
            <person name="Kobayashi N."/>
            <person name="Machita K."/>
            <person name="Maehara T."/>
            <person name="Masukawa M."/>
            <person name="Mizubayashi T."/>
            <person name="Mukai Y."/>
            <person name="Nagasaki H."/>
            <person name="Nagata Y."/>
            <person name="Naito S."/>
            <person name="Nakashima M."/>
            <person name="Nakama Y."/>
            <person name="Nakamichi Y."/>
            <person name="Nakamura M."/>
            <person name="Meguro A."/>
            <person name="Negishi M."/>
            <person name="Ohta I."/>
            <person name="Ohta T."/>
            <person name="Okamoto M."/>
            <person name="Ono N."/>
            <person name="Saji S."/>
            <person name="Sakaguchi M."/>
            <person name="Sakai K."/>
            <person name="Shibata M."/>
            <person name="Shimokawa T."/>
            <person name="Song J."/>
            <person name="Takazaki Y."/>
            <person name="Terasawa K."/>
            <person name="Tsugane M."/>
            <person name="Tsuji K."/>
            <person name="Ueda S."/>
            <person name="Waki K."/>
            <person name="Yamagata H."/>
            <person name="Yamamoto M."/>
            <person name="Yamamoto S."/>
            <person name="Yamane H."/>
            <person name="Yoshiki S."/>
            <person name="Yoshihara R."/>
            <person name="Yukawa K."/>
            <person name="Zhong H."/>
            <person name="Yano M."/>
            <person name="Yuan Q."/>
            <person name="Ouyang S."/>
            <person name="Liu J."/>
            <person name="Jones K.M."/>
            <person name="Gansberger K."/>
            <person name="Moffat K."/>
            <person name="Hill J."/>
            <person name="Bera J."/>
            <person name="Fadrosh D."/>
            <person name="Jin S."/>
            <person name="Johri S."/>
            <person name="Kim M."/>
            <person name="Overton L."/>
            <person name="Reardon M."/>
            <person name="Tsitrin T."/>
            <person name="Vuong H."/>
            <person name="Weaver B."/>
            <person name="Ciecko A."/>
            <person name="Tallon L."/>
            <person name="Jackson J."/>
            <person name="Pai G."/>
            <person name="Aken S.V."/>
            <person name="Utterback T."/>
            <person name="Reidmuller S."/>
            <person name="Feldblyum T."/>
            <person name="Hsiao J."/>
            <person name="Zismann V."/>
            <person name="Iobst S."/>
            <person name="de Vazeille A.R."/>
            <person name="Buell C.R."/>
            <person name="Ying K."/>
            <person name="Li Y."/>
            <person name="Lu T."/>
            <person name="Huang Y."/>
            <person name="Zhao Q."/>
            <person name="Feng Q."/>
            <person name="Zhang L."/>
            <person name="Zhu J."/>
            <person name="Weng Q."/>
            <person name="Mu J."/>
            <person name="Lu Y."/>
            <person name="Fan D."/>
            <person name="Liu Y."/>
            <person name="Guan J."/>
            <person name="Zhang Y."/>
            <person name="Yu S."/>
            <person name="Liu X."/>
            <person name="Zhang Y."/>
            <person name="Hong G."/>
            <person name="Han B."/>
            <person name="Choisne N."/>
            <person name="Demange N."/>
            <person name="Orjeda G."/>
            <person name="Samain S."/>
            <person name="Cattolico L."/>
            <person name="Pelletier E."/>
            <person name="Couloux A."/>
            <person name="Segurens B."/>
            <person name="Wincker P."/>
            <person name="D'Hont A."/>
            <person name="Scarpelli C."/>
            <person name="Weissenbach J."/>
            <person name="Salanoubat M."/>
            <person name="Quetier F."/>
            <person name="Yu Y."/>
            <person name="Kim H.R."/>
            <person name="Rambo T."/>
            <person name="Currie J."/>
            <person name="Collura K."/>
            <person name="Luo M."/>
            <person name="Yang T."/>
            <person name="Ammiraju J.S.S."/>
            <person name="Engler F."/>
            <person name="Soderlund C."/>
            <person name="Wing R.A."/>
            <person name="Palmer L.E."/>
            <person name="de la Bastide M."/>
            <person name="Spiegel L."/>
            <person name="Nascimento L."/>
            <person name="Zutavern T."/>
            <person name="O'Shaughnessy A."/>
            <person name="Dike S."/>
            <person name="Dedhia N."/>
            <person name="Preston R."/>
            <person name="Balija V."/>
            <person name="McCombie W.R."/>
            <person name="Chow T."/>
            <person name="Chen H."/>
            <person name="Chung M."/>
            <person name="Chen C."/>
            <person name="Shaw J."/>
            <person name="Wu H."/>
            <person name="Hsiao K."/>
            <person name="Chao Y."/>
            <person name="Chu M."/>
            <person name="Cheng C."/>
            <person name="Hour A."/>
            <person name="Lee P."/>
            <person name="Lin S."/>
            <person name="Lin Y."/>
            <person name="Liou J."/>
            <person name="Liu S."/>
            <person name="Hsing Y."/>
            <person name="Raghuvanshi S."/>
            <person name="Mohanty A."/>
            <person name="Bharti A.K."/>
            <person name="Gaur A."/>
            <person name="Gupta V."/>
            <person name="Kumar D."/>
            <person name="Ravi V."/>
            <person name="Vij S."/>
            <person name="Kapur A."/>
            <person name="Khurana P."/>
            <person name="Khurana P."/>
            <person name="Khurana J.P."/>
            <person name="Tyagi A.K."/>
            <person name="Gaikwad K."/>
            <person name="Singh A."/>
            <person name="Dalal V."/>
            <person name="Srivastava S."/>
            <person name="Dixit A."/>
            <person name="Pal A.K."/>
            <person name="Ghazi I.A."/>
            <person name="Yadav M."/>
            <person name="Pandit A."/>
            <person name="Bhargava A."/>
            <person name="Sureshbabu K."/>
            <person name="Batra K."/>
            <person name="Sharma T.R."/>
            <person name="Mohapatra T."/>
            <person name="Singh N.K."/>
            <person name="Messing J."/>
            <person name="Nelson A.B."/>
            <person name="Fuks G."/>
            <person name="Kavchok S."/>
            <person name="Keizer G."/>
            <person name="Linton E."/>
            <person name="Llaca V."/>
            <person name="Song R."/>
            <person name="Tanyolac B."/>
            <person name="Young S."/>
            <person name="Ho-Il K."/>
            <person name="Hahn J.H."/>
            <person name="Sangsakoo G."/>
            <person name="Vanavichit A."/>
            <person name="de Mattos Luiz.A.T."/>
            <person name="Zimmer P.D."/>
            <person name="Malone G."/>
            <person name="Dellagostin O."/>
            <person name="de Oliveira A.C."/>
            <person name="Bevan M."/>
            <person name="Bancroft I."/>
            <person name="Minx P."/>
            <person name="Cordum H."/>
            <person name="Wilson R."/>
            <person name="Cheng Z."/>
            <person name="Jin W."/>
            <person name="Jiang J."/>
            <person name="Leong S.A."/>
            <person name="Iwama H."/>
            <person name="Gojobori T."/>
            <person name="Itoh T."/>
            <person name="Niimura Y."/>
            <person name="Fujii Y."/>
            <person name="Habara T."/>
            <person name="Sakai H."/>
            <person name="Sato Y."/>
            <person name="Wilson G."/>
            <person name="Kumar K."/>
            <person name="McCouch S."/>
            <person name="Juretic N."/>
            <person name="Hoen D."/>
            <person name="Wright S."/>
            <person name="Bruskiewich R."/>
            <person name="Bureau T."/>
            <person name="Miyao A."/>
            <person name="Hirochika H."/>
            <person name="Nishikawa T."/>
            <person name="Kadowaki K."/>
            <person name="Sugiura M."/>
            <person name="Burr B."/>
            <person name="Sasaki T."/>
        </authorList>
    </citation>
    <scope>NUCLEOTIDE SEQUENCE [LARGE SCALE GENOMIC DNA]</scope>
    <source>
        <strain evidence="2">cv. Nipponbare</strain>
    </source>
</reference>
<name>A0A0P0XIM3_ORYSJ</name>
<dbReference type="PaxDb" id="39947-A0A0P0XIM3"/>
<organism evidence="1 2">
    <name type="scientific">Oryza sativa subsp. japonica</name>
    <name type="common">Rice</name>
    <dbReference type="NCBI Taxonomy" id="39947"/>
    <lineage>
        <taxon>Eukaryota</taxon>
        <taxon>Viridiplantae</taxon>
        <taxon>Streptophyta</taxon>
        <taxon>Embryophyta</taxon>
        <taxon>Tracheophyta</taxon>
        <taxon>Spermatophyta</taxon>
        <taxon>Magnoliopsida</taxon>
        <taxon>Liliopsida</taxon>
        <taxon>Poales</taxon>
        <taxon>Poaceae</taxon>
        <taxon>BOP clade</taxon>
        <taxon>Oryzoideae</taxon>
        <taxon>Oryzeae</taxon>
        <taxon>Oryzinae</taxon>
        <taxon>Oryza</taxon>
        <taxon>Oryza sativa</taxon>
    </lineage>
</organism>